<dbReference type="Proteomes" id="UP000176609">
    <property type="component" value="Unassembled WGS sequence"/>
</dbReference>
<accession>A0A1F6AQV3</accession>
<organism evidence="1 2">
    <name type="scientific">Candidatus Gottesmanbacteria bacterium RIFCSPLOWO2_01_FULL_39_12b</name>
    <dbReference type="NCBI Taxonomy" id="1798388"/>
    <lineage>
        <taxon>Bacteria</taxon>
        <taxon>Candidatus Gottesmaniibacteriota</taxon>
    </lineage>
</organism>
<evidence type="ECO:0008006" key="3">
    <source>
        <dbReference type="Google" id="ProtNLM"/>
    </source>
</evidence>
<evidence type="ECO:0000313" key="2">
    <source>
        <dbReference type="Proteomes" id="UP000176609"/>
    </source>
</evidence>
<gene>
    <name evidence="1" type="ORF">A2960_02920</name>
</gene>
<name>A0A1F6AQV3_9BACT</name>
<comment type="caution">
    <text evidence="1">The sequence shown here is derived from an EMBL/GenBank/DDBJ whole genome shotgun (WGS) entry which is preliminary data.</text>
</comment>
<evidence type="ECO:0000313" key="1">
    <source>
        <dbReference type="EMBL" id="OGG27069.1"/>
    </source>
</evidence>
<sequence length="100" mass="11204">MDTSSNIDELTKRLLPLTVLRRKAGEVLAKLPEVGSYLVTKDGKPVAKLSALVTIEHKETVKERLTRLKPLIGGIKLGIGMTPKQLNKLLDKRYEEMLPR</sequence>
<dbReference type="EMBL" id="MFJR01000007">
    <property type="protein sequence ID" value="OGG27069.1"/>
    <property type="molecule type" value="Genomic_DNA"/>
</dbReference>
<protein>
    <recommendedName>
        <fullName evidence="3">Antitoxin</fullName>
    </recommendedName>
</protein>
<dbReference type="AlphaFoldDB" id="A0A1F6AQV3"/>
<proteinExistence type="predicted"/>
<reference evidence="1 2" key="1">
    <citation type="journal article" date="2016" name="Nat. Commun.">
        <title>Thousands of microbial genomes shed light on interconnected biogeochemical processes in an aquifer system.</title>
        <authorList>
            <person name="Anantharaman K."/>
            <person name="Brown C.T."/>
            <person name="Hug L.A."/>
            <person name="Sharon I."/>
            <person name="Castelle C.J."/>
            <person name="Probst A.J."/>
            <person name="Thomas B.C."/>
            <person name="Singh A."/>
            <person name="Wilkins M.J."/>
            <person name="Karaoz U."/>
            <person name="Brodie E.L."/>
            <person name="Williams K.H."/>
            <person name="Hubbard S.S."/>
            <person name="Banfield J.F."/>
        </authorList>
    </citation>
    <scope>NUCLEOTIDE SEQUENCE [LARGE SCALE GENOMIC DNA]</scope>
</reference>